<keyword evidence="1" id="KW-0472">Membrane</keyword>
<reference evidence="2" key="1">
    <citation type="submission" date="2018-11" db="EMBL/GenBank/DDBJ databases">
        <title>A distinct lineage of giant viruses engineers rhodopsin photosystems in predatory marine eukaryotes.</title>
        <authorList>
            <person name="Needham D.M."/>
            <person name="Yoshizawa S."/>
            <person name="Hosaka T."/>
            <person name="Poirier C."/>
            <person name="Choi C.-J."/>
            <person name="Hehenberger E."/>
            <person name="Irwin N.A.T."/>
            <person name="Wilken S."/>
            <person name="Yung C.-M."/>
            <person name="Bachy C."/>
            <person name="Kurihara R."/>
            <person name="Nakajima Y."/>
            <person name="Kojima K."/>
            <person name="Kimura-Someya T."/>
            <person name="Leonard G."/>
            <person name="Malmstrom R.R."/>
            <person name="Mende D."/>
            <person name="Olson D.K."/>
            <person name="Sudo Y."/>
            <person name="Sudek S."/>
            <person name="Richards T.A."/>
            <person name="DeLong E.F."/>
            <person name="Keeling P.J."/>
            <person name="Santoro A.E."/>
            <person name="Shirouzu M."/>
            <person name="Iwasaki W."/>
            <person name="Worden A.Z."/>
        </authorList>
    </citation>
    <scope>NUCLEOTIDE SEQUENCE</scope>
</reference>
<feature type="transmembrane region" description="Helical" evidence="1">
    <location>
        <begin position="110"/>
        <end position="127"/>
    </location>
</feature>
<evidence type="ECO:0000256" key="1">
    <source>
        <dbReference type="SAM" id="Phobius"/>
    </source>
</evidence>
<accession>A0A5B8HYK4</accession>
<gene>
    <name evidence="2" type="ORF">7_28</name>
</gene>
<keyword evidence="1" id="KW-1133">Transmembrane helix</keyword>
<feature type="transmembrane region" description="Helical" evidence="1">
    <location>
        <begin position="45"/>
        <end position="63"/>
    </location>
</feature>
<evidence type="ECO:0000313" key="2">
    <source>
        <dbReference type="EMBL" id="QDY52380.1"/>
    </source>
</evidence>
<feature type="transmembrane region" description="Helical" evidence="1">
    <location>
        <begin position="75"/>
        <end position="90"/>
    </location>
</feature>
<protein>
    <submittedName>
        <fullName evidence="2">Uncharacterized protein</fullName>
    </submittedName>
</protein>
<name>A0A5B8HYK4_9VIRU</name>
<dbReference type="EMBL" id="MK250091">
    <property type="protein sequence ID" value="QDY52380.1"/>
    <property type="molecule type" value="Genomic_DNA"/>
</dbReference>
<dbReference type="Pfam" id="PF09945">
    <property type="entry name" value="DUF2177"/>
    <property type="match status" value="1"/>
</dbReference>
<organism evidence="2">
    <name type="scientific">Mimiviridae sp. ChoanoV1</name>
    <dbReference type="NCBI Taxonomy" id="2596887"/>
    <lineage>
        <taxon>Viruses</taxon>
        <taxon>Varidnaviria</taxon>
        <taxon>Bamfordvirae</taxon>
        <taxon>Nucleocytoviricota</taxon>
        <taxon>Megaviricetes</taxon>
        <taxon>Imitervirales</taxon>
        <taxon>Schizomimiviridae</taxon>
    </lineage>
</organism>
<feature type="transmembrane region" description="Helical" evidence="1">
    <location>
        <begin position="7"/>
        <end position="25"/>
    </location>
</feature>
<keyword evidence="1" id="KW-0812">Transmembrane</keyword>
<sequence>MILKEIILISVIMLSIDFIYLYSVGNYFNQQVKIIQGSDLVMRKLGGFICYPFLVLGLYYFVIKNKKNYKSNMDLVRDATILGWVIYMVYESTNYAIFKKWKMETILLDGLWGGILFGLTAYIFLLIN</sequence>
<dbReference type="InterPro" id="IPR018687">
    <property type="entry name" value="DUF2177_membr"/>
</dbReference>
<proteinExistence type="predicted"/>